<evidence type="ECO:0000313" key="4">
    <source>
        <dbReference type="EMBL" id="GGS47852.1"/>
    </source>
</evidence>
<dbReference type="EMBL" id="BMRB01000004">
    <property type="protein sequence ID" value="GGS47852.1"/>
    <property type="molecule type" value="Genomic_DNA"/>
</dbReference>
<name>A0A918GN14_9PSEU</name>
<dbReference type="RefSeq" id="WP_189212886.1">
    <property type="nucleotide sequence ID" value="NZ_BMRB01000004.1"/>
</dbReference>
<comment type="caution">
    <text evidence="4">The sequence shown here is derived from an EMBL/GenBank/DDBJ whole genome shotgun (WGS) entry which is preliminary data.</text>
</comment>
<sequence>MIDQAQINQLFDCDMVDAHGEKIGSVKQVWLDDRTGRPLWAEVHTGLFGMKDTFVPIQEARMGQGQIVVPVDKKQIKDSPHIDIEGGHMSDAQQDELYRYYGMIPTASTGEHDRLPGGRQQRGTTTRDTATRDTGARNTGTKDTSRKGGGITRHEEELHAGVRDVEAGRVRLVKHVVTERQDMSVPVRREEVRVVREPVDPNRPADPNAFGDEEAEVTLHREEAVADKTVRPVEKVRLDKETVTDQERVSGNVRKERIDVEDNTTTRNKRNDRNDRR</sequence>
<dbReference type="InterPro" id="IPR052967">
    <property type="entry name" value="Stress_Response_Assoc"/>
</dbReference>
<evidence type="ECO:0000256" key="1">
    <source>
        <dbReference type="SAM" id="MobiDB-lite"/>
    </source>
</evidence>
<evidence type="ECO:0000259" key="2">
    <source>
        <dbReference type="Pfam" id="PF05239"/>
    </source>
</evidence>
<dbReference type="GO" id="GO:0019684">
    <property type="term" value="P:photosynthesis, light reaction"/>
    <property type="evidence" value="ECO:0007669"/>
    <property type="project" value="InterPro"/>
</dbReference>
<evidence type="ECO:0000313" key="5">
    <source>
        <dbReference type="Proteomes" id="UP000660680"/>
    </source>
</evidence>
<dbReference type="GO" id="GO:0030077">
    <property type="term" value="C:plasma membrane light-harvesting complex"/>
    <property type="evidence" value="ECO:0007669"/>
    <property type="project" value="InterPro"/>
</dbReference>
<proteinExistence type="predicted"/>
<accession>A0A918GN14</accession>
<dbReference type="Pfam" id="PF05239">
    <property type="entry name" value="PRC"/>
    <property type="match status" value="1"/>
</dbReference>
<dbReference type="InterPro" id="IPR027275">
    <property type="entry name" value="PRC-brl_dom"/>
</dbReference>
<feature type="domain" description="PRC-barrel" evidence="2">
    <location>
        <begin position="5"/>
        <end position="75"/>
    </location>
</feature>
<reference evidence="4" key="1">
    <citation type="journal article" date="2014" name="Int. J. Syst. Evol. Microbiol.">
        <title>Complete genome sequence of Corynebacterium casei LMG S-19264T (=DSM 44701T), isolated from a smear-ripened cheese.</title>
        <authorList>
            <consortium name="US DOE Joint Genome Institute (JGI-PGF)"/>
            <person name="Walter F."/>
            <person name="Albersmeier A."/>
            <person name="Kalinowski J."/>
            <person name="Ruckert C."/>
        </authorList>
    </citation>
    <scope>NUCLEOTIDE SEQUENCE</scope>
    <source>
        <strain evidence="4">JCM 3276</strain>
    </source>
</reference>
<dbReference type="Gene3D" id="3.90.50.10">
    <property type="entry name" value="Photosynthetic Reaction Center, subunit H, domain 2"/>
    <property type="match status" value="1"/>
</dbReference>
<reference evidence="4" key="2">
    <citation type="submission" date="2020-09" db="EMBL/GenBank/DDBJ databases">
        <authorList>
            <person name="Sun Q."/>
            <person name="Ohkuma M."/>
        </authorList>
    </citation>
    <scope>NUCLEOTIDE SEQUENCE</scope>
    <source>
        <strain evidence="4">JCM 3276</strain>
    </source>
</reference>
<dbReference type="InterPro" id="IPR011033">
    <property type="entry name" value="PRC_barrel-like_sf"/>
</dbReference>
<dbReference type="InterPro" id="IPR014747">
    <property type="entry name" value="Bac_photo_RC_H_C"/>
</dbReference>
<gene>
    <name evidence="4" type="ORF">GCM10010171_48870</name>
</gene>
<feature type="compositionally biased region" description="Basic and acidic residues" evidence="1">
    <location>
        <begin position="240"/>
        <end position="260"/>
    </location>
</feature>
<dbReference type="AlphaFoldDB" id="A0A918GN14"/>
<dbReference type="InterPro" id="IPR019060">
    <property type="entry name" value="DUF2382"/>
</dbReference>
<dbReference type="SUPFAM" id="SSF50346">
    <property type="entry name" value="PRC-barrel domain"/>
    <property type="match status" value="1"/>
</dbReference>
<dbReference type="PANTHER" id="PTHR38463:SF1">
    <property type="entry name" value="STRESS RESPONSE PROTEIN YSNF"/>
    <property type="match status" value="1"/>
</dbReference>
<dbReference type="PANTHER" id="PTHR38463">
    <property type="entry name" value="STRESS RESPONSE PROTEIN YSNF"/>
    <property type="match status" value="1"/>
</dbReference>
<organism evidence="4 5">
    <name type="scientific">Actinokineospora fastidiosa</name>
    <dbReference type="NCBI Taxonomy" id="1816"/>
    <lineage>
        <taxon>Bacteria</taxon>
        <taxon>Bacillati</taxon>
        <taxon>Actinomycetota</taxon>
        <taxon>Actinomycetes</taxon>
        <taxon>Pseudonocardiales</taxon>
        <taxon>Pseudonocardiaceae</taxon>
        <taxon>Actinokineospora</taxon>
    </lineage>
</organism>
<feature type="region of interest" description="Disordered" evidence="1">
    <location>
        <begin position="240"/>
        <end position="277"/>
    </location>
</feature>
<feature type="compositionally biased region" description="Low complexity" evidence="1">
    <location>
        <begin position="117"/>
        <end position="128"/>
    </location>
</feature>
<dbReference type="Proteomes" id="UP000660680">
    <property type="component" value="Unassembled WGS sequence"/>
</dbReference>
<protein>
    <submittedName>
        <fullName evidence="4">Uncharacterized protein</fullName>
    </submittedName>
</protein>
<evidence type="ECO:0000259" key="3">
    <source>
        <dbReference type="Pfam" id="PF09557"/>
    </source>
</evidence>
<feature type="region of interest" description="Disordered" evidence="1">
    <location>
        <begin position="107"/>
        <end position="151"/>
    </location>
</feature>
<keyword evidence="5" id="KW-1185">Reference proteome</keyword>
<feature type="domain" description="DUF2382" evidence="3">
    <location>
        <begin position="151"/>
        <end position="260"/>
    </location>
</feature>
<dbReference type="Pfam" id="PF09557">
    <property type="entry name" value="DUF2382"/>
    <property type="match status" value="1"/>
</dbReference>